<dbReference type="EMBL" id="SJTH01000010">
    <property type="protein sequence ID" value="TCJ04164.1"/>
    <property type="molecule type" value="Genomic_DNA"/>
</dbReference>
<dbReference type="SMART" id="SM00862">
    <property type="entry name" value="Trans_reg_C"/>
    <property type="match status" value="1"/>
</dbReference>
<evidence type="ECO:0000313" key="8">
    <source>
        <dbReference type="Proteomes" id="UP000293846"/>
    </source>
</evidence>
<dbReference type="Proteomes" id="UP000293846">
    <property type="component" value="Unassembled WGS sequence"/>
</dbReference>
<dbReference type="OrthoDB" id="1683123at2"/>
<evidence type="ECO:0000256" key="3">
    <source>
        <dbReference type="ARBA" id="ARBA00023163"/>
    </source>
</evidence>
<dbReference type="InterPro" id="IPR008984">
    <property type="entry name" value="SMAD_FHA_dom_sf"/>
</dbReference>
<proteinExistence type="predicted"/>
<feature type="domain" description="FHA" evidence="5">
    <location>
        <begin position="30"/>
        <end position="82"/>
    </location>
</feature>
<dbReference type="Gene3D" id="1.10.10.10">
    <property type="entry name" value="Winged helix-like DNA-binding domain superfamily/Winged helix DNA-binding domain"/>
    <property type="match status" value="1"/>
</dbReference>
<keyword evidence="3" id="KW-0804">Transcription</keyword>
<protein>
    <submittedName>
        <fullName evidence="7">FHA domain-containing protein</fullName>
    </submittedName>
</protein>
<keyword evidence="8" id="KW-1185">Reference proteome</keyword>
<dbReference type="CDD" id="cd00060">
    <property type="entry name" value="FHA"/>
    <property type="match status" value="1"/>
</dbReference>
<dbReference type="GO" id="GO:0003677">
    <property type="term" value="F:DNA binding"/>
    <property type="evidence" value="ECO:0007669"/>
    <property type="project" value="UniProtKB-UniRule"/>
</dbReference>
<organism evidence="7 8">
    <name type="scientific">Cytobacillus praedii</name>
    <dbReference type="NCBI Taxonomy" id="1742358"/>
    <lineage>
        <taxon>Bacteria</taxon>
        <taxon>Bacillati</taxon>
        <taxon>Bacillota</taxon>
        <taxon>Bacilli</taxon>
        <taxon>Bacillales</taxon>
        <taxon>Bacillaceae</taxon>
        <taxon>Cytobacillus</taxon>
    </lineage>
</organism>
<dbReference type="InterPro" id="IPR001867">
    <property type="entry name" value="OmpR/PhoB-type_DNA-bd"/>
</dbReference>
<gene>
    <name evidence="7" type="ORF">E0Y62_10410</name>
</gene>
<evidence type="ECO:0000259" key="6">
    <source>
        <dbReference type="PROSITE" id="PS51755"/>
    </source>
</evidence>
<feature type="DNA-binding region" description="OmpR/PhoB-type" evidence="4">
    <location>
        <begin position="119"/>
        <end position="220"/>
    </location>
</feature>
<dbReference type="Pfam" id="PF00486">
    <property type="entry name" value="Trans_reg_C"/>
    <property type="match status" value="1"/>
</dbReference>
<feature type="domain" description="OmpR/PhoB-type" evidence="6">
    <location>
        <begin position="119"/>
        <end position="220"/>
    </location>
</feature>
<reference evidence="7 8" key="1">
    <citation type="submission" date="2019-03" db="EMBL/GenBank/DDBJ databases">
        <authorList>
            <person name="Jensen L."/>
            <person name="Storgaard J."/>
            <person name="Sulaj E."/>
            <person name="Schramm A."/>
            <person name="Marshall I.P.G."/>
        </authorList>
    </citation>
    <scope>NUCLEOTIDE SEQUENCE [LARGE SCALE GENOMIC DNA]</scope>
    <source>
        <strain evidence="7 8">2017H2G3</strain>
    </source>
</reference>
<dbReference type="GO" id="GO:0000160">
    <property type="term" value="P:phosphorelay signal transduction system"/>
    <property type="evidence" value="ECO:0007669"/>
    <property type="project" value="InterPro"/>
</dbReference>
<evidence type="ECO:0000256" key="4">
    <source>
        <dbReference type="PROSITE-ProRule" id="PRU01091"/>
    </source>
</evidence>
<sequence length="223" mass="25307">MGTKTFQIVLKSMHKGQAEDVAYVSEGKSLLIGRASQHSTVDFKLYNDFVSREHCRIYMNGGKLHIEDLGSKHGTAVNEIELVPNEPSEIAPGDRITLIHGLIELYICIDNDLTREFTSMNVDIPPTIAINEYLQTLIIGEEPIKLSAKEFTCLKLLYENMDNLILKEEIVENVWPERVGEPDKLVTAEEVASLLYRVRKRVKGYFTIKAVAQKGYYMESIKN</sequence>
<keyword evidence="1" id="KW-0805">Transcription regulation</keyword>
<keyword evidence="2 4" id="KW-0238">DNA-binding</keyword>
<evidence type="ECO:0000259" key="5">
    <source>
        <dbReference type="PROSITE" id="PS50006"/>
    </source>
</evidence>
<comment type="caution">
    <text evidence="7">The sequence shown here is derived from an EMBL/GenBank/DDBJ whole genome shotgun (WGS) entry which is preliminary data.</text>
</comment>
<dbReference type="InterPro" id="IPR036388">
    <property type="entry name" value="WH-like_DNA-bd_sf"/>
</dbReference>
<evidence type="ECO:0000256" key="1">
    <source>
        <dbReference type="ARBA" id="ARBA00023015"/>
    </source>
</evidence>
<dbReference type="STRING" id="1742358.GCA_001439605_00950"/>
<dbReference type="RefSeq" id="WP_057768323.1">
    <property type="nucleotide sequence ID" value="NZ_CP183326.1"/>
</dbReference>
<dbReference type="PROSITE" id="PS50006">
    <property type="entry name" value="FHA_DOMAIN"/>
    <property type="match status" value="1"/>
</dbReference>
<dbReference type="GO" id="GO:0006355">
    <property type="term" value="P:regulation of DNA-templated transcription"/>
    <property type="evidence" value="ECO:0007669"/>
    <property type="project" value="InterPro"/>
</dbReference>
<name>A0A4R1AUY8_9BACI</name>
<dbReference type="PROSITE" id="PS51755">
    <property type="entry name" value="OMPR_PHOB"/>
    <property type="match status" value="1"/>
</dbReference>
<dbReference type="Gene3D" id="2.60.200.20">
    <property type="match status" value="1"/>
</dbReference>
<dbReference type="AlphaFoldDB" id="A0A4R1AUY8"/>
<accession>A0A4R1AUY8</accession>
<evidence type="ECO:0000256" key="2">
    <source>
        <dbReference type="ARBA" id="ARBA00023125"/>
    </source>
</evidence>
<dbReference type="SUPFAM" id="SSF49879">
    <property type="entry name" value="SMAD/FHA domain"/>
    <property type="match status" value="1"/>
</dbReference>
<dbReference type="SMART" id="SM00240">
    <property type="entry name" value="FHA"/>
    <property type="match status" value="1"/>
</dbReference>
<dbReference type="Pfam" id="PF00498">
    <property type="entry name" value="FHA"/>
    <property type="match status" value="1"/>
</dbReference>
<evidence type="ECO:0000313" key="7">
    <source>
        <dbReference type="EMBL" id="TCJ04164.1"/>
    </source>
</evidence>
<dbReference type="InterPro" id="IPR016032">
    <property type="entry name" value="Sig_transdc_resp-reg_C-effctor"/>
</dbReference>
<dbReference type="SUPFAM" id="SSF46894">
    <property type="entry name" value="C-terminal effector domain of the bipartite response regulators"/>
    <property type="match status" value="1"/>
</dbReference>
<dbReference type="InterPro" id="IPR000253">
    <property type="entry name" value="FHA_dom"/>
</dbReference>